<name>A0ABU5I1F5_9HYPH</name>
<dbReference type="EMBL" id="JAXLPB010000002">
    <property type="protein sequence ID" value="MDY8109216.1"/>
    <property type="molecule type" value="Genomic_DNA"/>
</dbReference>
<comment type="caution">
    <text evidence="1">The sequence shown here is derived from an EMBL/GenBank/DDBJ whole genome shotgun (WGS) entry which is preliminary data.</text>
</comment>
<gene>
    <name evidence="1" type="ORF">U0C82_08670</name>
</gene>
<accession>A0ABU5I1F5</accession>
<keyword evidence="2" id="KW-1185">Reference proteome</keyword>
<evidence type="ECO:0000313" key="2">
    <source>
        <dbReference type="Proteomes" id="UP001294412"/>
    </source>
</evidence>
<dbReference type="Pfam" id="PF10987">
    <property type="entry name" value="DUF2806"/>
    <property type="match status" value="1"/>
</dbReference>
<proteinExistence type="predicted"/>
<dbReference type="InterPro" id="IPR021254">
    <property type="entry name" value="DUF2806"/>
</dbReference>
<organism evidence="1 2">
    <name type="scientific">Fulvimarina uroteuthidis</name>
    <dbReference type="NCBI Taxonomy" id="3098149"/>
    <lineage>
        <taxon>Bacteria</taxon>
        <taxon>Pseudomonadati</taxon>
        <taxon>Pseudomonadota</taxon>
        <taxon>Alphaproteobacteria</taxon>
        <taxon>Hyphomicrobiales</taxon>
        <taxon>Aurantimonadaceae</taxon>
        <taxon>Fulvimarina</taxon>
    </lineage>
</organism>
<sequence>MYNDVEISRRKLMAWMPGEELLKRLWESIEKLGTGLASPAQIRREGKARADVRRYELLRDAEAMRDAQDILAGRAKLNPESKLITGPAHSQISYNADTGGMQLPNVVGRDAQLDLNNALRDTTHLSALAAQSQISANISDIERLAALRATVSMTEDVLVADAADSDKIAEKAPSEEEETINPQNAGIEPDWLSSWREGAERTTNNDLRLLWARLLAGEIKSQGSYSKRTMSFLNSIDVKEARLIEKIGPYVCDKIRILAPENTHSDASFLEKYGIQFVNLIELEELGILTGATGIGFTVPLNFSHENPMVVKLNRNRCLVAIPRDDNKTINLRAYKLSTIGAEVVSLGSFETPEAYIHELAEFFKSANMRVLIGEAKDAGLNRITLENGREL</sequence>
<evidence type="ECO:0000313" key="1">
    <source>
        <dbReference type="EMBL" id="MDY8109216.1"/>
    </source>
</evidence>
<reference evidence="1 2" key="1">
    <citation type="submission" date="2023-12" db="EMBL/GenBank/DDBJ databases">
        <title>Description of Novel Strain Fulvimarina sp. 2208YS6-2-32 isolated from Uroteuthis (Photololigo) edulis.</title>
        <authorList>
            <person name="Park J.-S."/>
        </authorList>
    </citation>
    <scope>NUCLEOTIDE SEQUENCE [LARGE SCALE GENOMIC DNA]</scope>
    <source>
        <strain evidence="1 2">2208YS6-2-32</strain>
    </source>
</reference>
<dbReference type="Proteomes" id="UP001294412">
    <property type="component" value="Unassembled WGS sequence"/>
</dbReference>
<protein>
    <submittedName>
        <fullName evidence="1">DUF2806 domain-containing protein</fullName>
    </submittedName>
</protein>